<dbReference type="Proteomes" id="UP000077013">
    <property type="component" value="Unassembled WGS sequence"/>
</dbReference>
<evidence type="ECO:0000313" key="2">
    <source>
        <dbReference type="Proteomes" id="UP000077013"/>
    </source>
</evidence>
<proteinExistence type="predicted"/>
<dbReference type="AlphaFoldDB" id="A0A167IDN7"/>
<evidence type="ECO:0000313" key="1">
    <source>
        <dbReference type="EMBL" id="OAB79551.1"/>
    </source>
</evidence>
<accession>A0A167IDN7</accession>
<dbReference type="STRING" id="1763537.ULVI_02010"/>
<sequence>MKKTLLLGAIATLLFVQCGKEKDPFMISNGQVGSFTKDLQTKQIDSIFATDSIVKLNPTENALGTQGEVEVWDKNGEKLLLLSPDNERDPNSTITNIQVFDTRYKTEKGLNSGSTFKDLKDNYTITNIQTTINSVVIFLEETDVYVTIDKKQLSENLRYDPSLKIEASQIPDEAKFKYFMIGWEASKATKSAE</sequence>
<name>A0A167IDN7_9FLAO</name>
<dbReference type="OrthoDB" id="1436858at2"/>
<reference evidence="1 2" key="1">
    <citation type="submission" date="2016-02" db="EMBL/GenBank/DDBJ databases">
        <title>Ulvibacter sp. LPB0005, isolated from Thais luteostoma.</title>
        <authorList>
            <person name="Shin S.-K."/>
            <person name="Yi H."/>
        </authorList>
    </citation>
    <scope>NUCLEOTIDE SEQUENCE [LARGE SCALE GENOMIC DNA]</scope>
    <source>
        <strain evidence="1 2">LPB0005</strain>
    </source>
</reference>
<organism evidence="1 2">
    <name type="scientific">Cochleicola gelatinilyticus</name>
    <dbReference type="NCBI Taxonomy" id="1763537"/>
    <lineage>
        <taxon>Bacteria</taxon>
        <taxon>Pseudomonadati</taxon>
        <taxon>Bacteroidota</taxon>
        <taxon>Flavobacteriia</taxon>
        <taxon>Flavobacteriales</taxon>
        <taxon>Flavobacteriaceae</taxon>
        <taxon>Cochleicola</taxon>
    </lineage>
</organism>
<protein>
    <submittedName>
        <fullName evidence="1">Uncharacterized protein</fullName>
    </submittedName>
</protein>
<dbReference type="RefSeq" id="WP_068589126.1">
    <property type="nucleotide sequence ID" value="NZ_LRXL01000026.1"/>
</dbReference>
<dbReference type="EMBL" id="LRXL01000026">
    <property type="protein sequence ID" value="OAB79551.1"/>
    <property type="molecule type" value="Genomic_DNA"/>
</dbReference>
<gene>
    <name evidence="1" type="ORF">ULVI_02010</name>
</gene>
<keyword evidence="2" id="KW-1185">Reference proteome</keyword>
<comment type="caution">
    <text evidence="1">The sequence shown here is derived from an EMBL/GenBank/DDBJ whole genome shotgun (WGS) entry which is preliminary data.</text>
</comment>